<dbReference type="GO" id="GO:0031145">
    <property type="term" value="P:anaphase-promoting complex-dependent catabolic process"/>
    <property type="evidence" value="ECO:0007669"/>
    <property type="project" value="InterPro"/>
</dbReference>
<accession>A0A367Y0N8</accession>
<reference evidence="2 3" key="1">
    <citation type="submission" date="2018-06" db="EMBL/GenBank/DDBJ databases">
        <title>Whole genome sequencing of Candida tropicalis (genome annotated by CSBL at Korea University).</title>
        <authorList>
            <person name="Ahn J."/>
        </authorList>
    </citation>
    <scope>NUCLEOTIDE SEQUENCE [LARGE SCALE GENOMIC DNA]</scope>
    <source>
        <strain evidence="2 3">ATCC 20962</strain>
    </source>
</reference>
<feature type="compositionally biased region" description="Polar residues" evidence="1">
    <location>
        <begin position="135"/>
        <end position="150"/>
    </location>
</feature>
<proteinExistence type="predicted"/>
<keyword evidence="3" id="KW-1185">Reference proteome</keyword>
<dbReference type="AlphaFoldDB" id="A0A367Y0N8"/>
<evidence type="ECO:0000256" key="1">
    <source>
        <dbReference type="SAM" id="MobiDB-lite"/>
    </source>
</evidence>
<protein>
    <submittedName>
        <fullName evidence="2">Uncharacterized protein</fullName>
    </submittedName>
</protein>
<feature type="compositionally biased region" description="Polar residues" evidence="1">
    <location>
        <begin position="236"/>
        <end position="245"/>
    </location>
</feature>
<sequence length="285" mass="31095">MYTPNLFPNDLYNLWSDNDKPQESAKLAKEHRNNLYAPPLSAYSTDFPGASLYHLEYTINSTSKNSQLFANTPLTQSRRAQLAKIRNTGYTTIRPIGIIQTLEEIELEKNYYSLDEHSLNADAGGEAAAAIENSSDPAVGVNGSTISIPQHGQAPEDQHSEVDLDAQILNADDMYSASDDDNDDSFNEPEEDSLRGRVGATMDDEGFMAATEIEYQDDHSLNSETHNGMLMGSGTSGASANTQFNSSTNTGRTITTNATTATSGSLLPIDEQNENDYSEQDMIVD</sequence>
<evidence type="ECO:0000313" key="2">
    <source>
        <dbReference type="EMBL" id="RCK59404.1"/>
    </source>
</evidence>
<feature type="compositionally biased region" description="Low complexity" evidence="1">
    <location>
        <begin position="246"/>
        <end position="265"/>
    </location>
</feature>
<dbReference type="EMBL" id="QLNQ01000027">
    <property type="protein sequence ID" value="RCK59404.1"/>
    <property type="molecule type" value="Genomic_DNA"/>
</dbReference>
<dbReference type="OrthoDB" id="4047136at2759"/>
<name>A0A367Y0N8_9ASCO</name>
<evidence type="ECO:0000313" key="3">
    <source>
        <dbReference type="Proteomes" id="UP000253472"/>
    </source>
</evidence>
<dbReference type="Proteomes" id="UP000253472">
    <property type="component" value="Unassembled WGS sequence"/>
</dbReference>
<gene>
    <name evidence="2" type="ORF">Cantr_07799</name>
</gene>
<feature type="compositionally biased region" description="Acidic residues" evidence="1">
    <location>
        <begin position="271"/>
        <end position="285"/>
    </location>
</feature>
<feature type="region of interest" description="Disordered" evidence="1">
    <location>
        <begin position="174"/>
        <end position="195"/>
    </location>
</feature>
<dbReference type="InterPro" id="IPR008402">
    <property type="entry name" value="APC_su15/mnd2"/>
</dbReference>
<organism evidence="2 3">
    <name type="scientific">Candida viswanathii</name>
    <dbReference type="NCBI Taxonomy" id="5486"/>
    <lineage>
        <taxon>Eukaryota</taxon>
        <taxon>Fungi</taxon>
        <taxon>Dikarya</taxon>
        <taxon>Ascomycota</taxon>
        <taxon>Saccharomycotina</taxon>
        <taxon>Pichiomycetes</taxon>
        <taxon>Debaryomycetaceae</taxon>
        <taxon>Candida/Lodderomyces clade</taxon>
        <taxon>Candida</taxon>
    </lineage>
</organism>
<comment type="caution">
    <text evidence="2">The sequence shown here is derived from an EMBL/GenBank/DDBJ whole genome shotgun (WGS) entry which is preliminary data.</text>
</comment>
<dbReference type="Pfam" id="PF05841">
    <property type="entry name" value="Apc15p"/>
    <property type="match status" value="1"/>
</dbReference>
<feature type="region of interest" description="Disordered" evidence="1">
    <location>
        <begin position="233"/>
        <end position="285"/>
    </location>
</feature>
<feature type="region of interest" description="Disordered" evidence="1">
    <location>
        <begin position="135"/>
        <end position="160"/>
    </location>
</feature>
<feature type="compositionally biased region" description="Acidic residues" evidence="1">
    <location>
        <begin position="178"/>
        <end position="191"/>
    </location>
</feature>
<dbReference type="GO" id="GO:0005680">
    <property type="term" value="C:anaphase-promoting complex"/>
    <property type="evidence" value="ECO:0007669"/>
    <property type="project" value="InterPro"/>
</dbReference>